<protein>
    <recommendedName>
        <fullName evidence="9">Branched-chain amino acid ABC transporter permease</fullName>
    </recommendedName>
</protein>
<keyword evidence="5 6" id="KW-0472">Membrane</keyword>
<evidence type="ECO:0000313" key="8">
    <source>
        <dbReference type="Proteomes" id="UP000323521"/>
    </source>
</evidence>
<feature type="transmembrane region" description="Helical" evidence="6">
    <location>
        <begin position="286"/>
        <end position="306"/>
    </location>
</feature>
<dbReference type="OrthoDB" id="9789927at2"/>
<dbReference type="Proteomes" id="UP000323521">
    <property type="component" value="Chromosome"/>
</dbReference>
<feature type="transmembrane region" description="Helical" evidence="6">
    <location>
        <begin position="96"/>
        <end position="116"/>
    </location>
</feature>
<reference evidence="7 8" key="1">
    <citation type="submission" date="2016-10" db="EMBL/GenBank/DDBJ databases">
        <title>Complete Genome Sequence of Peptococcaceae strain DCMF.</title>
        <authorList>
            <person name="Edwards R.J."/>
            <person name="Holland S.I."/>
            <person name="Deshpande N.P."/>
            <person name="Wong Y.K."/>
            <person name="Ertan H."/>
            <person name="Manefield M."/>
            <person name="Russell T.L."/>
            <person name="Lee M.J."/>
        </authorList>
    </citation>
    <scope>NUCLEOTIDE SEQUENCE [LARGE SCALE GENOMIC DNA]</scope>
    <source>
        <strain evidence="7 8">DCMF</strain>
    </source>
</reference>
<gene>
    <name evidence="7" type="ORF">DCMF_08925</name>
</gene>
<feature type="transmembrane region" description="Helical" evidence="6">
    <location>
        <begin position="123"/>
        <end position="142"/>
    </location>
</feature>
<keyword evidence="2" id="KW-1003">Cell membrane</keyword>
<evidence type="ECO:0000256" key="3">
    <source>
        <dbReference type="ARBA" id="ARBA00022692"/>
    </source>
</evidence>
<feature type="transmembrane region" description="Helical" evidence="6">
    <location>
        <begin position="68"/>
        <end position="90"/>
    </location>
</feature>
<dbReference type="CDD" id="cd06581">
    <property type="entry name" value="TM_PBP1_LivM_like"/>
    <property type="match status" value="1"/>
</dbReference>
<feature type="transmembrane region" description="Helical" evidence="6">
    <location>
        <begin position="321"/>
        <end position="349"/>
    </location>
</feature>
<name>A0A3G1KR07_FORW1</name>
<feature type="transmembrane region" description="Helical" evidence="6">
    <location>
        <begin position="39"/>
        <end position="56"/>
    </location>
</feature>
<feature type="transmembrane region" description="Helical" evidence="6">
    <location>
        <begin position="361"/>
        <end position="379"/>
    </location>
</feature>
<proteinExistence type="predicted"/>
<comment type="subcellular location">
    <subcellularLocation>
        <location evidence="1">Cell membrane</location>
        <topology evidence="1">Multi-pass membrane protein</topology>
    </subcellularLocation>
</comment>
<evidence type="ECO:0000256" key="2">
    <source>
        <dbReference type="ARBA" id="ARBA00022475"/>
    </source>
</evidence>
<dbReference type="RefSeq" id="WP_148134110.1">
    <property type="nucleotide sequence ID" value="NZ_CP017634.1"/>
</dbReference>
<feature type="transmembrane region" description="Helical" evidence="6">
    <location>
        <begin position="177"/>
        <end position="198"/>
    </location>
</feature>
<dbReference type="PANTHER" id="PTHR30482:SF10">
    <property type="entry name" value="HIGH-AFFINITY BRANCHED-CHAIN AMINO ACID TRANSPORT PROTEIN BRAE"/>
    <property type="match status" value="1"/>
</dbReference>
<feature type="transmembrane region" description="Helical" evidence="6">
    <location>
        <begin position="148"/>
        <end position="170"/>
    </location>
</feature>
<evidence type="ECO:0000256" key="1">
    <source>
        <dbReference type="ARBA" id="ARBA00004651"/>
    </source>
</evidence>
<dbReference type="Pfam" id="PF02653">
    <property type="entry name" value="BPD_transp_2"/>
    <property type="match status" value="1"/>
</dbReference>
<evidence type="ECO:0000256" key="4">
    <source>
        <dbReference type="ARBA" id="ARBA00022989"/>
    </source>
</evidence>
<evidence type="ECO:0008006" key="9">
    <source>
        <dbReference type="Google" id="ProtNLM"/>
    </source>
</evidence>
<dbReference type="KEGG" id="fwa:DCMF_08925"/>
<dbReference type="InterPro" id="IPR001851">
    <property type="entry name" value="ABC_transp_permease"/>
</dbReference>
<evidence type="ECO:0000313" key="7">
    <source>
        <dbReference type="EMBL" id="ATW24876.1"/>
    </source>
</evidence>
<evidence type="ECO:0000256" key="6">
    <source>
        <dbReference type="SAM" id="Phobius"/>
    </source>
</evidence>
<feature type="transmembrane region" description="Helical" evidence="6">
    <location>
        <begin position="12"/>
        <end position="33"/>
    </location>
</feature>
<accession>A0A3G1KR07</accession>
<feature type="transmembrane region" description="Helical" evidence="6">
    <location>
        <begin position="237"/>
        <end position="257"/>
    </location>
</feature>
<keyword evidence="3 6" id="KW-0812">Transmembrane</keyword>
<keyword evidence="4 6" id="KW-1133">Transmembrane helix</keyword>
<dbReference type="InterPro" id="IPR043428">
    <property type="entry name" value="LivM-like"/>
</dbReference>
<evidence type="ECO:0000256" key="5">
    <source>
        <dbReference type="ARBA" id="ARBA00023136"/>
    </source>
</evidence>
<dbReference type="GO" id="GO:0015658">
    <property type="term" value="F:branched-chain amino acid transmembrane transporter activity"/>
    <property type="evidence" value="ECO:0007669"/>
    <property type="project" value="InterPro"/>
</dbReference>
<dbReference type="PANTHER" id="PTHR30482">
    <property type="entry name" value="HIGH-AFFINITY BRANCHED-CHAIN AMINO ACID TRANSPORT SYSTEM PERMEASE"/>
    <property type="match status" value="1"/>
</dbReference>
<keyword evidence="8" id="KW-1185">Reference proteome</keyword>
<organism evidence="7 8">
    <name type="scientific">Formimonas warabiya</name>
    <dbReference type="NCBI Taxonomy" id="1761012"/>
    <lineage>
        <taxon>Bacteria</taxon>
        <taxon>Bacillati</taxon>
        <taxon>Bacillota</taxon>
        <taxon>Clostridia</taxon>
        <taxon>Eubacteriales</taxon>
        <taxon>Peptococcaceae</taxon>
        <taxon>Candidatus Formimonas</taxon>
    </lineage>
</organism>
<sequence>MNDKHINSPVSNLIKSPIGVVLINIIIFTVIYVVLVADFAVSMAFLVAAILLLLFMDQKGLINEIFNLFIRYKTIALISALIVVLLLPVFLADKRYIAHIAIMVTIYGMAGLGLNFQMGSTDMVNFAPAAFMGIGAYTLAVFTSKLGMSPWLGLAGSVVLSGLMGLLIGLPTLRTKSYYLSLVTMALQLAFTMVLFNIPFLGGPNGITGVKPMTIGSLSLVKSYTVLGIKMAPQVPYLYFCLLVLILFTYIAMRVYVSRIGLALNTIAQDEVAANCLGINITARKLFAFVIGAIFCGVAGNLYGSYTSYVGPDDFGFSRSLMIICMVILGGMDNVVGVLTGAFILTVITEKLRVFSDFQQLVYGLILLTVLIVRPAGLIPKRVRNYCLVFKKNVIKREKAIEAPCQSPVQVADPPEQGI</sequence>
<dbReference type="AlphaFoldDB" id="A0A3G1KR07"/>
<dbReference type="EMBL" id="CP017634">
    <property type="protein sequence ID" value="ATW24876.1"/>
    <property type="molecule type" value="Genomic_DNA"/>
</dbReference>
<dbReference type="GO" id="GO:0005886">
    <property type="term" value="C:plasma membrane"/>
    <property type="evidence" value="ECO:0007669"/>
    <property type="project" value="UniProtKB-SubCell"/>
</dbReference>